<feature type="transmembrane region" description="Helical" evidence="1">
    <location>
        <begin position="77"/>
        <end position="99"/>
    </location>
</feature>
<accession>A0ABV4MDU5</accession>
<proteinExistence type="predicted"/>
<reference evidence="2 3" key="1">
    <citation type="submission" date="2024-06" db="EMBL/GenBank/DDBJ databases">
        <authorList>
            <person name="Steensen K."/>
            <person name="Seneca J."/>
            <person name="Bartlau N."/>
            <person name="Yu A.X."/>
            <person name="Polz M.F."/>
        </authorList>
    </citation>
    <scope>NUCLEOTIDE SEQUENCE [LARGE SCALE GENOMIC DNA]</scope>
    <source>
        <strain evidence="2 3">1F146</strain>
    </source>
</reference>
<sequence length="139" mass="15389">MYLVEQLFSKRLIVLFSLMAMGGGASMAKSFDFHGDAIRALESTLGGAWVLHATVATTLGFIAAWSTPVSYYHYHRLILSPWVLGLLVMVSLDELLQMFNPLREFAVLDLTINLFCVTLGALLYVSFLKLKFPLGSKAV</sequence>
<keyword evidence="1" id="KW-0812">Transmembrane</keyword>
<dbReference type="Proteomes" id="UP001569151">
    <property type="component" value="Unassembled WGS sequence"/>
</dbReference>
<dbReference type="RefSeq" id="WP_371717484.1">
    <property type="nucleotide sequence ID" value="NZ_JBGOOF010000002.1"/>
</dbReference>
<keyword evidence="1" id="KW-1133">Transmembrane helix</keyword>
<dbReference type="EMBL" id="JBGOOS010000002">
    <property type="protein sequence ID" value="MEZ8207734.1"/>
    <property type="molecule type" value="Genomic_DNA"/>
</dbReference>
<comment type="caution">
    <text evidence="2">The sequence shown here is derived from an EMBL/GenBank/DDBJ whole genome shotgun (WGS) entry which is preliminary data.</text>
</comment>
<gene>
    <name evidence="2" type="ORF">ACED39_02975</name>
</gene>
<evidence type="ECO:0000313" key="2">
    <source>
        <dbReference type="EMBL" id="MEZ8207734.1"/>
    </source>
</evidence>
<evidence type="ECO:0000313" key="3">
    <source>
        <dbReference type="Proteomes" id="UP001569151"/>
    </source>
</evidence>
<feature type="transmembrane region" description="Helical" evidence="1">
    <location>
        <begin position="44"/>
        <end position="65"/>
    </location>
</feature>
<evidence type="ECO:0000256" key="1">
    <source>
        <dbReference type="SAM" id="Phobius"/>
    </source>
</evidence>
<protein>
    <recommendedName>
        <fullName evidence="4">VanZ-like domain-containing protein</fullName>
    </recommendedName>
</protein>
<feature type="transmembrane region" description="Helical" evidence="1">
    <location>
        <begin position="105"/>
        <end position="127"/>
    </location>
</feature>
<keyword evidence="3" id="KW-1185">Reference proteome</keyword>
<organism evidence="2 3">
    <name type="scientific">Vibrio bivalvicida</name>
    <dbReference type="NCBI Taxonomy" id="1276888"/>
    <lineage>
        <taxon>Bacteria</taxon>
        <taxon>Pseudomonadati</taxon>
        <taxon>Pseudomonadota</taxon>
        <taxon>Gammaproteobacteria</taxon>
        <taxon>Vibrionales</taxon>
        <taxon>Vibrionaceae</taxon>
        <taxon>Vibrio</taxon>
        <taxon>Vibrio oreintalis group</taxon>
    </lineage>
</organism>
<keyword evidence="1" id="KW-0472">Membrane</keyword>
<evidence type="ECO:0008006" key="4">
    <source>
        <dbReference type="Google" id="ProtNLM"/>
    </source>
</evidence>
<name>A0ABV4MDU5_9VIBR</name>